<dbReference type="SUPFAM" id="SSF52540">
    <property type="entry name" value="P-loop containing nucleoside triphosphate hydrolases"/>
    <property type="match status" value="2"/>
</dbReference>
<evidence type="ECO:0000256" key="1">
    <source>
        <dbReference type="ARBA" id="ARBA00007712"/>
    </source>
</evidence>
<evidence type="ECO:0000313" key="5">
    <source>
        <dbReference type="Proteomes" id="UP000887568"/>
    </source>
</evidence>
<feature type="compositionally biased region" description="Basic and acidic residues" evidence="3">
    <location>
        <begin position="32"/>
        <end position="41"/>
    </location>
</feature>
<feature type="region of interest" description="Disordered" evidence="3">
    <location>
        <begin position="1"/>
        <end position="91"/>
    </location>
</feature>
<sequence>MSSKGGTGPVGGASGGGHNGGGRRRRRRVRSKTQEESRDDFSSPQLSKPTIILAKSSASQSQGKQELYGSSPEPGGATPSTHQAGEAPKSTPQFKIITRQSESTPSRPIPTVAAGSAASTANQALYQSPATVALYGSSPMTEAGQSGGSGSHHNQPQVVSQSTRPLAPSGTAHSITIEVPVHNRLTAPPEMKQSVRLVDNSFQWCDNGMEMMLDHTDFLVVGVLGLQGSGKSTLMSMLAGNKPSDQQGSYIFKPQTKENRNQSLHQTMGIDLFVTGERVLVLDAQPVLSSSVMDHLLSHEKSLPPDMTSAEICNEIQSLQLAAFLFTVCHVVLVVQDWFLDMNLIEFIKRAEMLKPPTPNPAMEGANNEDTEDFFPNLVFVLNKARQEDFQLTAVQSMHQTIDRLFKDSKLTYQGTASLTHTKLMPGLNPKNLPLDVNLFVLPCLDTAASEHSSTDDQSILLSLLPVSYQGHPSVDLLVKSFRNQIYGAARSSLTHTSLTEKNWFHYAGRTWETIKKSSLMSEFNRLLT</sequence>
<evidence type="ECO:0000256" key="3">
    <source>
        <dbReference type="SAM" id="MobiDB-lite"/>
    </source>
</evidence>
<feature type="compositionally biased region" description="Low complexity" evidence="3">
    <location>
        <begin position="54"/>
        <end position="65"/>
    </location>
</feature>
<dbReference type="GO" id="GO:0000184">
    <property type="term" value="P:nuclear-transcribed mRNA catabolic process, nonsense-mediated decay"/>
    <property type="evidence" value="ECO:0007669"/>
    <property type="project" value="UniProtKB-KW"/>
</dbReference>
<dbReference type="RefSeq" id="XP_038065655.1">
    <property type="nucleotide sequence ID" value="XM_038209727.1"/>
</dbReference>
<dbReference type="EnsemblMetazoa" id="XM_038209727.1">
    <property type="protein sequence ID" value="XP_038065655.1"/>
    <property type="gene ID" value="LOC119735793"/>
</dbReference>
<protein>
    <recommendedName>
        <fullName evidence="6">Protein SMG9</fullName>
    </recommendedName>
</protein>
<dbReference type="OMA" id="SEYYPHL"/>
<dbReference type="Proteomes" id="UP000887568">
    <property type="component" value="Unplaced"/>
</dbReference>
<dbReference type="PANTHER" id="PTHR14270:SF0">
    <property type="entry name" value="NONSENSE-MEDIATED MRNA DECAY FACTOR SMG9"/>
    <property type="match status" value="1"/>
</dbReference>
<proteinExistence type="inferred from homology"/>
<dbReference type="PANTHER" id="PTHR14270">
    <property type="entry name" value="NONSENSE-MEDIATED MRNA DECAY FACTOR SMG9"/>
    <property type="match status" value="1"/>
</dbReference>
<keyword evidence="2" id="KW-0866">Nonsense-mediated mRNA decay</keyword>
<accession>A0A914ANQ0</accession>
<dbReference type="AlphaFoldDB" id="A0A914ANQ0"/>
<organism evidence="4 5">
    <name type="scientific">Patiria miniata</name>
    <name type="common">Bat star</name>
    <name type="synonym">Asterina miniata</name>
    <dbReference type="NCBI Taxonomy" id="46514"/>
    <lineage>
        <taxon>Eukaryota</taxon>
        <taxon>Metazoa</taxon>
        <taxon>Echinodermata</taxon>
        <taxon>Eleutherozoa</taxon>
        <taxon>Asterozoa</taxon>
        <taxon>Asteroidea</taxon>
        <taxon>Valvatacea</taxon>
        <taxon>Valvatida</taxon>
        <taxon>Asterinidae</taxon>
        <taxon>Patiria</taxon>
    </lineage>
</organism>
<name>A0A914ANQ0_PATMI</name>
<reference evidence="4" key="1">
    <citation type="submission" date="2022-11" db="UniProtKB">
        <authorList>
            <consortium name="EnsemblMetazoa"/>
        </authorList>
    </citation>
    <scope>IDENTIFICATION</scope>
</reference>
<dbReference type="Gene3D" id="3.40.50.300">
    <property type="entry name" value="P-loop containing nucleotide triphosphate hydrolases"/>
    <property type="match status" value="1"/>
</dbReference>
<comment type="similarity">
    <text evidence="1">Belongs to the SMG9 family.</text>
</comment>
<dbReference type="GeneID" id="119735793"/>
<keyword evidence="5" id="KW-1185">Reference proteome</keyword>
<feature type="compositionally biased region" description="Gly residues" evidence="3">
    <location>
        <begin position="1"/>
        <end position="20"/>
    </location>
</feature>
<feature type="compositionally biased region" description="Basic residues" evidence="3">
    <location>
        <begin position="21"/>
        <end position="31"/>
    </location>
</feature>
<dbReference type="InterPro" id="IPR027417">
    <property type="entry name" value="P-loop_NTPase"/>
</dbReference>
<feature type="region of interest" description="Disordered" evidence="3">
    <location>
        <begin position="137"/>
        <end position="170"/>
    </location>
</feature>
<evidence type="ECO:0000256" key="2">
    <source>
        <dbReference type="ARBA" id="ARBA00023161"/>
    </source>
</evidence>
<dbReference type="InterPro" id="IPR039177">
    <property type="entry name" value="SMG9"/>
</dbReference>
<evidence type="ECO:0000313" key="4">
    <source>
        <dbReference type="EnsemblMetazoa" id="XP_038065655.1"/>
    </source>
</evidence>
<dbReference type="OrthoDB" id="79514at2759"/>
<feature type="compositionally biased region" description="Polar residues" evidence="3">
    <location>
        <begin position="152"/>
        <end position="164"/>
    </location>
</feature>
<evidence type="ECO:0008006" key="6">
    <source>
        <dbReference type="Google" id="ProtNLM"/>
    </source>
</evidence>
<dbReference type="CTD" id="56006"/>